<evidence type="ECO:0000313" key="2">
    <source>
        <dbReference type="EMBL" id="KAK4002118.1"/>
    </source>
</evidence>
<dbReference type="EMBL" id="JAOYFB010000001">
    <property type="protein sequence ID" value="KAK4002118.1"/>
    <property type="molecule type" value="Genomic_DNA"/>
</dbReference>
<reference evidence="2 3" key="1">
    <citation type="journal article" date="2023" name="Nucleic Acids Res.">
        <title>The hologenome of Daphnia magna reveals possible DNA methylation and microbiome-mediated evolution of the host genome.</title>
        <authorList>
            <person name="Chaturvedi A."/>
            <person name="Li X."/>
            <person name="Dhandapani V."/>
            <person name="Marshall H."/>
            <person name="Kissane S."/>
            <person name="Cuenca-Cambronero M."/>
            <person name="Asole G."/>
            <person name="Calvet F."/>
            <person name="Ruiz-Romero M."/>
            <person name="Marangio P."/>
            <person name="Guigo R."/>
            <person name="Rago D."/>
            <person name="Mirbahai L."/>
            <person name="Eastwood N."/>
            <person name="Colbourne J.K."/>
            <person name="Zhou J."/>
            <person name="Mallon E."/>
            <person name="Orsini L."/>
        </authorList>
    </citation>
    <scope>NUCLEOTIDE SEQUENCE [LARGE SCALE GENOMIC DNA]</scope>
    <source>
        <strain evidence="2">LRV0_1</strain>
    </source>
</reference>
<feature type="transmembrane region" description="Helical" evidence="1">
    <location>
        <begin position="15"/>
        <end position="36"/>
    </location>
</feature>
<keyword evidence="1" id="KW-1133">Transmembrane helix</keyword>
<name>A0ABQ9YNC5_9CRUS</name>
<keyword evidence="1" id="KW-0472">Membrane</keyword>
<sequence>MAIGIHLREISSKTIGVFVIGCSFHLLFFRSLYLNIFPVRTAREIRSGSSLLAVPTRIRNNPTPIYTAFFNAIQHEEKQSALQSTENIHEIERERERSAFARTKSKAAAGGCQCGVGRNPAPHHLYAYVYYANDFNVFKKANEKKGTLLRVVRMKLTV</sequence>
<evidence type="ECO:0000256" key="1">
    <source>
        <dbReference type="SAM" id="Phobius"/>
    </source>
</evidence>
<keyword evidence="1" id="KW-0812">Transmembrane</keyword>
<organism evidence="2 3">
    <name type="scientific">Daphnia magna</name>
    <dbReference type="NCBI Taxonomy" id="35525"/>
    <lineage>
        <taxon>Eukaryota</taxon>
        <taxon>Metazoa</taxon>
        <taxon>Ecdysozoa</taxon>
        <taxon>Arthropoda</taxon>
        <taxon>Crustacea</taxon>
        <taxon>Branchiopoda</taxon>
        <taxon>Diplostraca</taxon>
        <taxon>Cladocera</taxon>
        <taxon>Anomopoda</taxon>
        <taxon>Daphniidae</taxon>
        <taxon>Daphnia</taxon>
    </lineage>
</organism>
<proteinExistence type="predicted"/>
<comment type="caution">
    <text evidence="2">The sequence shown here is derived from an EMBL/GenBank/DDBJ whole genome shotgun (WGS) entry which is preliminary data.</text>
</comment>
<gene>
    <name evidence="2" type="ORF">OUZ56_003968</name>
</gene>
<accession>A0ABQ9YNC5</accession>
<keyword evidence="3" id="KW-1185">Reference proteome</keyword>
<dbReference type="Proteomes" id="UP001234178">
    <property type="component" value="Unassembled WGS sequence"/>
</dbReference>
<evidence type="ECO:0000313" key="3">
    <source>
        <dbReference type="Proteomes" id="UP001234178"/>
    </source>
</evidence>
<protein>
    <submittedName>
        <fullName evidence="2">Uncharacterized protein</fullName>
    </submittedName>
</protein>